<dbReference type="SUPFAM" id="SSF57903">
    <property type="entry name" value="FYVE/PHD zinc finger"/>
    <property type="match status" value="1"/>
</dbReference>
<evidence type="ECO:0000256" key="10">
    <source>
        <dbReference type="SAM" id="MobiDB-lite"/>
    </source>
</evidence>
<evidence type="ECO:0000256" key="2">
    <source>
        <dbReference type="ARBA" id="ARBA00022723"/>
    </source>
</evidence>
<dbReference type="GO" id="GO:0006338">
    <property type="term" value="P:chromatin remodeling"/>
    <property type="evidence" value="ECO:0000318"/>
    <property type="project" value="GO_Central"/>
</dbReference>
<dbReference type="PROSITE" id="PS50016">
    <property type="entry name" value="ZF_PHD_2"/>
    <property type="match status" value="1"/>
</dbReference>
<dbReference type="GO" id="GO:0005634">
    <property type="term" value="C:nucleus"/>
    <property type="evidence" value="ECO:0000318"/>
    <property type="project" value="GO_Central"/>
</dbReference>
<dbReference type="PANTHER" id="PTHR45623:SF13">
    <property type="entry name" value="HELICASE PROTEIN MOM1"/>
    <property type="match status" value="1"/>
</dbReference>
<keyword evidence="2" id="KW-0479">Metal-binding</keyword>
<keyword evidence="6" id="KW-0862">Zinc</keyword>
<proteinExistence type="predicted"/>
<accession>W1PK58</accession>
<feature type="compositionally biased region" description="Basic residues" evidence="10">
    <location>
        <begin position="190"/>
        <end position="201"/>
    </location>
</feature>
<dbReference type="GO" id="GO:0003677">
    <property type="term" value="F:DNA binding"/>
    <property type="evidence" value="ECO:0000318"/>
    <property type="project" value="GO_Central"/>
</dbReference>
<evidence type="ECO:0008006" key="16">
    <source>
        <dbReference type="Google" id="ProtNLM"/>
    </source>
</evidence>
<dbReference type="Pfam" id="PF00628">
    <property type="entry name" value="PHD"/>
    <property type="match status" value="1"/>
</dbReference>
<evidence type="ECO:0000256" key="8">
    <source>
        <dbReference type="ARBA" id="ARBA00023242"/>
    </source>
</evidence>
<dbReference type="PROSITE" id="PS51194">
    <property type="entry name" value="HELICASE_CTER"/>
    <property type="match status" value="1"/>
</dbReference>
<dbReference type="GO" id="GO:0140658">
    <property type="term" value="F:ATP-dependent chromatin remodeler activity"/>
    <property type="evidence" value="ECO:0000318"/>
    <property type="project" value="GO_Central"/>
</dbReference>
<feature type="region of interest" description="Disordered" evidence="10">
    <location>
        <begin position="1670"/>
        <end position="1737"/>
    </location>
</feature>
<dbReference type="Pfam" id="PF00176">
    <property type="entry name" value="SNF2-rel_dom"/>
    <property type="match status" value="1"/>
</dbReference>
<dbReference type="Gramene" id="ERN08403">
    <property type="protein sequence ID" value="ERN08403"/>
    <property type="gene ID" value="AMTR_s00148p00090060"/>
</dbReference>
<evidence type="ECO:0000256" key="3">
    <source>
        <dbReference type="ARBA" id="ARBA00022737"/>
    </source>
</evidence>
<dbReference type="InterPro" id="IPR011011">
    <property type="entry name" value="Znf_FYVE_PHD"/>
</dbReference>
<feature type="compositionally biased region" description="Polar residues" evidence="10">
    <location>
        <begin position="1517"/>
        <end position="1533"/>
    </location>
</feature>
<comment type="subcellular location">
    <subcellularLocation>
        <location evidence="1">Nucleus</location>
    </subcellularLocation>
</comment>
<evidence type="ECO:0000256" key="1">
    <source>
        <dbReference type="ARBA" id="ARBA00004123"/>
    </source>
</evidence>
<dbReference type="GO" id="GO:0000785">
    <property type="term" value="C:chromatin"/>
    <property type="evidence" value="ECO:0000318"/>
    <property type="project" value="GO_Central"/>
</dbReference>
<feature type="compositionally biased region" description="Basic and acidic residues" evidence="10">
    <location>
        <begin position="1678"/>
        <end position="1693"/>
    </location>
</feature>
<feature type="compositionally biased region" description="Basic and acidic residues" evidence="10">
    <location>
        <begin position="177"/>
        <end position="189"/>
    </location>
</feature>
<dbReference type="GO" id="GO:0003682">
    <property type="term" value="F:chromatin binding"/>
    <property type="evidence" value="ECO:0000318"/>
    <property type="project" value="GO_Central"/>
</dbReference>
<evidence type="ECO:0000259" key="13">
    <source>
        <dbReference type="PROSITE" id="PS51194"/>
    </source>
</evidence>
<dbReference type="PROSITE" id="PS01359">
    <property type="entry name" value="ZF_PHD_1"/>
    <property type="match status" value="1"/>
</dbReference>
<keyword evidence="3" id="KW-0677">Repeat</keyword>
<dbReference type="Gene3D" id="3.40.50.10810">
    <property type="entry name" value="Tandem AAA-ATPase domain"/>
    <property type="match status" value="1"/>
</dbReference>
<dbReference type="InterPro" id="IPR019787">
    <property type="entry name" value="Znf_PHD-finger"/>
</dbReference>
<feature type="region of interest" description="Disordered" evidence="10">
    <location>
        <begin position="1511"/>
        <end position="1549"/>
    </location>
</feature>
<dbReference type="InterPro" id="IPR027417">
    <property type="entry name" value="P-loop_NTPase"/>
</dbReference>
<dbReference type="PANTHER" id="PTHR45623">
    <property type="entry name" value="CHROMODOMAIN-HELICASE-DNA-BINDING PROTEIN 3-RELATED-RELATED"/>
    <property type="match status" value="1"/>
</dbReference>
<dbReference type="Pfam" id="PF25029">
    <property type="entry name" value="MOM1"/>
    <property type="match status" value="1"/>
</dbReference>
<dbReference type="InterPro" id="IPR001650">
    <property type="entry name" value="Helicase_C-like"/>
</dbReference>
<dbReference type="SMART" id="SM00298">
    <property type="entry name" value="CHROMO"/>
    <property type="match status" value="2"/>
</dbReference>
<feature type="compositionally biased region" description="Basic and acidic residues" evidence="10">
    <location>
        <begin position="259"/>
        <end position="289"/>
    </location>
</feature>
<feature type="compositionally biased region" description="Pro residues" evidence="10">
    <location>
        <begin position="2466"/>
        <end position="2475"/>
    </location>
</feature>
<dbReference type="InterPro" id="IPR000330">
    <property type="entry name" value="SNF2_N"/>
</dbReference>
<gene>
    <name evidence="14" type="ORF">AMTR_s00148p00090060</name>
</gene>
<sequence length="2626" mass="289156">MSKVNRSARKLRDEDLTSSSGSFSRKRMGLRPKGSDIRGSLTNSSGLRRSAREVLSKKRKSLSSSSQKKLDKADKSGSPSHLSPKTSKKKTKKIGVLSLLKGKKVDKSGKKVSLSPSSKKVKKTDKHVASKSGKGEKKRASTSASSKKSEKNEKKVGSSSSNKSGNGGTQETTSSKESGHKENGADKNALKPRRKFLHRHVYREYFITRPPKVEDANASGTDAGKSAHSEGKDDNQVSLGGTKLHSKFERVVAGSGSNSKKDANGITNGKERDVIHPNKKQKFDTEEGHLMSNSQSTPASQSQSEDSRSKNQSTDSQTSLDSPTIKEVFNDVDFEKTQLQGSVTKGKAALVDSVSSDKGAEMVGSTNEDHGEKDNISLQENVESAFSEAKYEAVDTNKDADYLAQNACKDKVSQRKRKTADRDDDTKVTAHKDLCGLESSSGDAASSSPPKSKRNKVSGTSEVRDGSVSEDHCATNLELQRVNDDSRNLVFMANVKASFTAVSTSEEVSERVSRSSPEIGVVVSCPQEEKAVKIFKFDASGKPDECRKKNINGLIGSCTTPNGALSLEEDRVRLQVSASREIFEENADSSQHKDLNDHANRQINACIICNRGGKLLCCEGKGCSKSYHLQCLDPPLEHVPPGVWHCLSCVKKKIELGLHSVSEGIESIWDVRDAKISNDGSMVSKEQLQEFFVKYKGLAHVHNRWVPKSQLLSEAPAVLAKYNKNNQKGKFVKWNSEWTKPHRLLQKRFLMPPNIFFRCRSHLFGCNTEWLVKWRGLDYEHITWELESATFFSSPEAKCLFRDYESRLEKAKKVSDPSITEKIQKQRVSTFLRLQKMTGGALAGQEGLHLSSVNKLREMWHKGSNALVIDDQERIARVISFILSLQSDICCPVLIVTTSSEVSVWESEFMRLASSVNVVVYSGSKDVRESIRTLEFYSQNGCVLFEVLVSASDAIVEDLEALDCLRWEAIIVDECHRSRVSRNLQQLGKLVTDFRLLLFRDQVKDSLTDYRNLLSFLEAKVETVSGKSSPNDSNNNSAVELKERFSRYLAYENKSDSSKFIEYWVPVPLSDVQLEQYCTILVSNAISLRSNLRNDQVGALQGILISTRKCCDHPYLVNTSLQGLLTEGLPPVEFLDVGVNASGKLQLLDKVLTRMKSHGQRVLILFQLIGGSGPHSIGDILDDYLRQRFGAESYERIDSGLLSSKKQAVLQMFNNKEKGRFVFLLENRACLPSIKLSSVDNIIIFDSDMNPLNDLRALQKITIDSPHDKLKVFRFYSPYTMEERVLCFAKQDMVLESNVQNISRGMNHLLLMWGATYLFNKLEELRNMKSSSMGTMHSCDQKFLKDVASELLNKMLVGNETSDGNDSNVVLRVLRGGLGYNRLNSLLGESEMNSVGGELPQAFWSKLLQGKSPEWSHLTGTLQRTRKKVQHFDGSTKKLEPENVNLEAKKKRKKQLSTIDPATLTPWLQDKKKAVAEGKKESIGLHGSAPPSATKNTAYCSNIAEETGGMSGVPEATTASNHGVPGLSTSRTKPNPEIPGIHRTESEDGRSIRVAQRSLHLLMKPELSKLSETLHLPENVKSIAAEFLDYVMNNHNVPREPETILQAFQISLCWIAASVLKYKMDRDASLALARCELKFECKKEEAESVYLKLKQLRPFLKDITRGQVFSGEADSGSQDDRSRSSRGTDAHELEEAEICEDGEIREESRERDMRVPTEKVNPHPNTNESVKDNGPHTNASLIAKLNAVKHSRMQYVLQKQKDEVAEIISFWKREKQKLERAKEIEGTRIFDKYKNSSSLLKEKSKSLKDIYAEKMDALDKRVEKYQQNLFERQHGIRNEENHLYSVWTEVVKSGKLKKPCFDHPLPKFGLRLEDLGSFSNSHSGENDSRNGRPVLGSPIESKIDMQALGGLAKSRSLNLMAEAEESNLVIEQRVSAGNIAMETVTVAADTGANCLDGRDVEVVTVGEISQDSARNQFQPGPGLGDLQPSHEITVDHNRHAVNAVRESVYGTAPEPLSIPMVQRDDATLLQPESSDHIASPSRPIIETHNESAVCDVAKRQNGPAISDRENGPAACSTVDGQNGPAVGAIEERENGVAACSNVEGENGPAVGVITEGGLGPAVGAITGRENGLAIGAITDRENGLAVRTIAEREHGPSIAERESCQAVVAPVEKETGPVGAIVDGENLPAVGAIVDRENGPTVVTIAERAVCVTSERENGLGVGLAENQNGPELGPTLERENGPAVCTIIERENNHAACAITGRESGLTPEPRAPSTQPQLEDLNLIASPSRPVMELQQESLGITLHTEVPSTSGSGSGSALLASIMQPVQTAPSASRSLQPGQSDPLFNEIIRISKEQEMATKKYEDDKLRLKLECEREIEEVKRKYGALLQDTETAFSRKKTVFEANLSKVNMNRWLAEAFKLRLHDLKMSPLLVQAPLPGNPSSLLHSHQPVPRPMHPLATPSVPHPSNPNPSGPYHSSPQPSVDPTNQLFPQHQWPHQALDQRATRPQSPSLLRPPSPNPNILSSSGTGQLPPFNPVPFPSQLDSTHLGAQIPVMMGMPHLVSPQFRVLSTVGSTQAMDPSSLANVDLPGTNSQDLSSFLDTNLAFDMGVSSQPQVVYLSDDD</sequence>
<dbReference type="InterPro" id="IPR056882">
    <property type="entry name" value="MOM1_dom"/>
</dbReference>
<dbReference type="Proteomes" id="UP000017836">
    <property type="component" value="Unassembled WGS sequence"/>
</dbReference>
<keyword evidence="8" id="KW-0539">Nucleus</keyword>
<feature type="region of interest" description="Disordered" evidence="10">
    <location>
        <begin position="1"/>
        <end position="325"/>
    </location>
</feature>
<keyword evidence="5 9" id="KW-0863">Zinc-finger</keyword>
<dbReference type="SUPFAM" id="SSF54160">
    <property type="entry name" value="Chromo domain-like"/>
    <property type="match status" value="2"/>
</dbReference>
<feature type="compositionally biased region" description="Low complexity" evidence="10">
    <location>
        <begin position="439"/>
        <end position="450"/>
    </location>
</feature>
<evidence type="ECO:0000259" key="11">
    <source>
        <dbReference type="PROSITE" id="PS50013"/>
    </source>
</evidence>
<evidence type="ECO:0000256" key="5">
    <source>
        <dbReference type="ARBA" id="ARBA00022771"/>
    </source>
</evidence>
<dbReference type="GO" id="GO:0005524">
    <property type="term" value="F:ATP binding"/>
    <property type="evidence" value="ECO:0007669"/>
    <property type="project" value="UniProtKB-KW"/>
</dbReference>
<feature type="compositionally biased region" description="Basic and acidic residues" evidence="10">
    <location>
        <begin position="420"/>
        <end position="435"/>
    </location>
</feature>
<evidence type="ECO:0000256" key="9">
    <source>
        <dbReference type="PROSITE-ProRule" id="PRU00146"/>
    </source>
</evidence>
<feature type="domain" description="PHD-type" evidence="12">
    <location>
        <begin position="603"/>
        <end position="652"/>
    </location>
</feature>
<feature type="compositionally biased region" description="Basic and acidic residues" evidence="10">
    <location>
        <begin position="147"/>
        <end position="156"/>
    </location>
</feature>
<dbReference type="InterPro" id="IPR000953">
    <property type="entry name" value="Chromo/chromo_shadow_dom"/>
</dbReference>
<reference evidence="15" key="1">
    <citation type="journal article" date="2013" name="Science">
        <title>The Amborella genome and the evolution of flowering plants.</title>
        <authorList>
            <consortium name="Amborella Genome Project"/>
        </authorList>
    </citation>
    <scope>NUCLEOTIDE SEQUENCE [LARGE SCALE GENOMIC DNA]</scope>
</reference>
<feature type="compositionally biased region" description="Basic and acidic residues" evidence="10">
    <location>
        <begin position="462"/>
        <end position="471"/>
    </location>
</feature>
<keyword evidence="4" id="KW-0547">Nucleotide-binding</keyword>
<evidence type="ECO:0000256" key="7">
    <source>
        <dbReference type="ARBA" id="ARBA00022840"/>
    </source>
</evidence>
<feature type="domain" description="Chromo" evidence="11">
    <location>
        <begin position="750"/>
        <end position="816"/>
    </location>
</feature>
<dbReference type="EMBL" id="KI393463">
    <property type="protein sequence ID" value="ERN08403.1"/>
    <property type="molecule type" value="Genomic_DNA"/>
</dbReference>
<feature type="region of interest" description="Disordered" evidence="10">
    <location>
        <begin position="408"/>
        <end position="471"/>
    </location>
</feature>
<dbReference type="PROSITE" id="PS50013">
    <property type="entry name" value="CHROMO_2"/>
    <property type="match status" value="2"/>
</dbReference>
<evidence type="ECO:0000259" key="12">
    <source>
        <dbReference type="PROSITE" id="PS50016"/>
    </source>
</evidence>
<protein>
    <recommendedName>
        <fullName evidence="16">PHD-type domain-containing protein</fullName>
    </recommendedName>
</protein>
<feature type="compositionally biased region" description="Basic and acidic residues" evidence="10">
    <location>
        <begin position="1705"/>
        <end position="1721"/>
    </location>
</feature>
<keyword evidence="7" id="KW-0067">ATP-binding</keyword>
<feature type="region of interest" description="Disordered" evidence="10">
    <location>
        <begin position="1879"/>
        <end position="1898"/>
    </location>
</feature>
<keyword evidence="15" id="KW-1185">Reference proteome</keyword>
<dbReference type="STRING" id="13333.W1PK58"/>
<feature type="domain" description="Chromo" evidence="11">
    <location>
        <begin position="663"/>
        <end position="727"/>
    </location>
</feature>
<dbReference type="SMART" id="SM00249">
    <property type="entry name" value="PHD"/>
    <property type="match status" value="1"/>
</dbReference>
<dbReference type="HOGENOM" id="CLU_227737_0_0_1"/>
<dbReference type="Gene3D" id="6.10.250.1310">
    <property type="match status" value="1"/>
</dbReference>
<feature type="region of interest" description="Disordered" evidence="10">
    <location>
        <begin position="1471"/>
        <end position="1494"/>
    </location>
</feature>
<dbReference type="eggNOG" id="KOG0384">
    <property type="taxonomic scope" value="Eukaryota"/>
</dbReference>
<feature type="compositionally biased region" description="Basic and acidic residues" evidence="10">
    <location>
        <begin position="1471"/>
        <end position="1483"/>
    </location>
</feature>
<dbReference type="GO" id="GO:0042393">
    <property type="term" value="F:histone binding"/>
    <property type="evidence" value="ECO:0000318"/>
    <property type="project" value="GO_Central"/>
</dbReference>
<organism evidence="14 15">
    <name type="scientific">Amborella trichopoda</name>
    <dbReference type="NCBI Taxonomy" id="13333"/>
    <lineage>
        <taxon>Eukaryota</taxon>
        <taxon>Viridiplantae</taxon>
        <taxon>Streptophyta</taxon>
        <taxon>Embryophyta</taxon>
        <taxon>Tracheophyta</taxon>
        <taxon>Spermatophyta</taxon>
        <taxon>Magnoliopsida</taxon>
        <taxon>Amborellales</taxon>
        <taxon>Amborellaceae</taxon>
        <taxon>Amborella</taxon>
    </lineage>
</organism>
<evidence type="ECO:0000256" key="4">
    <source>
        <dbReference type="ARBA" id="ARBA00022741"/>
    </source>
</evidence>
<feature type="compositionally biased region" description="Polar residues" evidence="10">
    <location>
        <begin position="291"/>
        <end position="322"/>
    </location>
</feature>
<dbReference type="InterPro" id="IPR001965">
    <property type="entry name" value="Znf_PHD"/>
</dbReference>
<dbReference type="Gene3D" id="3.30.40.10">
    <property type="entry name" value="Zinc/RING finger domain, C3HC4 (zinc finger)"/>
    <property type="match status" value="1"/>
</dbReference>
<dbReference type="InterPro" id="IPR016197">
    <property type="entry name" value="Chromo-like_dom_sf"/>
</dbReference>
<evidence type="ECO:0000313" key="14">
    <source>
        <dbReference type="EMBL" id="ERN08403.1"/>
    </source>
</evidence>
<feature type="compositionally biased region" description="Basic and acidic residues" evidence="10">
    <location>
        <begin position="1540"/>
        <end position="1549"/>
    </location>
</feature>
<feature type="domain" description="Helicase C-terminal" evidence="13">
    <location>
        <begin position="1147"/>
        <end position="1310"/>
    </location>
</feature>
<feature type="compositionally biased region" description="Polar residues" evidence="10">
    <location>
        <begin position="2483"/>
        <end position="2494"/>
    </location>
</feature>
<name>W1PK58_AMBTC</name>
<dbReference type="InterPro" id="IPR019786">
    <property type="entry name" value="Zinc_finger_PHD-type_CS"/>
</dbReference>
<feature type="compositionally biased region" description="Acidic residues" evidence="10">
    <location>
        <begin position="1694"/>
        <end position="1704"/>
    </location>
</feature>
<feature type="compositionally biased region" description="Low complexity" evidence="10">
    <location>
        <begin position="76"/>
        <end position="85"/>
    </location>
</feature>
<dbReference type="Gene3D" id="3.40.50.300">
    <property type="entry name" value="P-loop containing nucleotide triphosphate hydrolases"/>
    <property type="match status" value="1"/>
</dbReference>
<dbReference type="SUPFAM" id="SSF52540">
    <property type="entry name" value="P-loop containing nucleoside triphosphate hydrolases"/>
    <property type="match status" value="2"/>
</dbReference>
<dbReference type="GO" id="GO:0016887">
    <property type="term" value="F:ATP hydrolysis activity"/>
    <property type="evidence" value="ECO:0000318"/>
    <property type="project" value="GO_Central"/>
</dbReference>
<feature type="compositionally biased region" description="Basic and acidic residues" evidence="10">
    <location>
        <begin position="225"/>
        <end position="235"/>
    </location>
</feature>
<dbReference type="OrthoDB" id="885191at2759"/>
<evidence type="ECO:0000256" key="6">
    <source>
        <dbReference type="ARBA" id="ARBA00022833"/>
    </source>
</evidence>
<dbReference type="Gene3D" id="2.40.50.40">
    <property type="match status" value="2"/>
</dbReference>
<feature type="region of interest" description="Disordered" evidence="10">
    <location>
        <begin position="340"/>
        <end position="376"/>
    </location>
</feature>
<feature type="region of interest" description="Disordered" evidence="10">
    <location>
        <begin position="2443"/>
        <end position="2545"/>
    </location>
</feature>
<dbReference type="InterPro" id="IPR013083">
    <property type="entry name" value="Znf_RING/FYVE/PHD"/>
</dbReference>
<dbReference type="eggNOG" id="KOG0383">
    <property type="taxonomic scope" value="Eukaryota"/>
</dbReference>
<dbReference type="GO" id="GO:0008270">
    <property type="term" value="F:zinc ion binding"/>
    <property type="evidence" value="ECO:0007669"/>
    <property type="project" value="UniProtKB-KW"/>
</dbReference>
<evidence type="ECO:0000313" key="15">
    <source>
        <dbReference type="Proteomes" id="UP000017836"/>
    </source>
</evidence>
<dbReference type="Pfam" id="PF00271">
    <property type="entry name" value="Helicase_C"/>
    <property type="match status" value="1"/>
</dbReference>
<dbReference type="InterPro" id="IPR038718">
    <property type="entry name" value="SNF2-like_sf"/>
</dbReference>